<gene>
    <name evidence="4" type="ORF">MERGE_001564</name>
</gene>
<reference evidence="4" key="1">
    <citation type="submission" date="2020-06" db="EMBL/GenBank/DDBJ databases">
        <title>Genomes of multiple members of Pneumocystis genus reveal paths to human pathogen Pneumocystis jirovecii.</title>
        <authorList>
            <person name="Cisse O.H."/>
            <person name="Ma L."/>
            <person name="Dekker J."/>
            <person name="Khil P."/>
            <person name="Jo J."/>
            <person name="Brenchley J."/>
            <person name="Blair R."/>
            <person name="Pahar B."/>
            <person name="Chabe M."/>
            <person name="Van Rompay K.A."/>
            <person name="Keesler R."/>
            <person name="Sukura A."/>
            <person name="Hirsch V."/>
            <person name="Kutty G."/>
            <person name="Liu Y."/>
            <person name="Peng L."/>
            <person name="Chen J."/>
            <person name="Song J."/>
            <person name="Weissenbacher-Lang C."/>
            <person name="Xu J."/>
            <person name="Upham N.S."/>
            <person name="Stajich J.E."/>
            <person name="Cuomo C.A."/>
            <person name="Cushion M.T."/>
            <person name="Kovacs J.A."/>
        </authorList>
    </citation>
    <scope>NUCLEOTIDE SEQUENCE</scope>
    <source>
        <strain evidence="4">2A</strain>
    </source>
</reference>
<accession>A0A899G3D5</accession>
<sequence length="1664" mass="194389">MVNFVALNVPSEKEIDIENHTKEIQIETGLKLYQKALLFQHVKDWSAVAKAYEELLSLDILNPDSVEEYSNVTNERMIRLIYLVYKNHGSFIYDTMVSTDFKDNDLLMTLCTCLKDYSIALKYDQTDMALWKKVSEISEKLCLNRIFRFSLESIIYNEMDMLINRKCSSDSVLYGNILSPEVYKSLIKLDSFLHFINDFTSLIRVEMMFLHNSCNNKSQRSCLNIKTQCKEIKFGNSLKRIFFFQNNSSFSLKISERSVDSISTQLAFFLLNRYEKDDCTFYSRIEFLEKYNQDDESLLETNHAQMYGSQIIVTLQDNPEFSEVSQKSFEDVDTSVLISANSELDNDVGASKNIKKRIMDDENYVKSFRASKRTRNKNGLSLSHEEKDSCFVNSLNEIFIKVGMFFGEYLKFNRPISTTLFSENDVIDMLRQNLYSGFLNEDVINDVIQEMYFFILIDFFNIFRNFLSLPKVFYLDLSKHLDISVNIINENDDLEIIDEFENFINSGRYMLEEISLEWFKRVTFYSYSDLGTYYFQKKWSSKFNNAIIEIAINLENECICFFKDILGKRILSDNFSDDDMITQNGTDIFQILGWGQTILEIFLNYYVKNERSNHFEKTGNYDLIFQRERICQWRLLVSDLMLAYGISFDILEKNENIVKLLLRHKFCNAIILEYFGALHESVIKEYQDIKDYMLYLGNVSVIYFPNCEVISEISLSRIDLEISKLKAVDFFTSVFVSSRLMEHELVIEKLKPVLQGSSEFGKLFQFSLIEEFLSRAPIDFKLQLWNLLQNAYHNLSQFVDALWCCLKALSFVVLCFDSSLFKISATGQQKTIFILKRFFSAYQLISYALQCVIDQDNILSFLNTDIISESLSSLLVILRLLLVFCFFEDSIIDNNSCIFRFSSNEAFDDKLHNMQVRSWCFAYCLYKEILSRTKTDVNNFYKDITKFLCLIHEELGIRGYCSLSDGILLKILQKELLNSSPFFLTTEIIQCLYCRFGLSFGTDNFYPFDHYTEPFDIDCFSAEQILPFILSLVNRRRSGLTLPRADIKNVLDKIYTVLESSPNSKVSNSFNFTLIEAYLLENIRLNDIISCQHGLLKNNTIEINHSRNDLSVLSLSDINFVQAEIHISIIKADLSLNPLRISSWHALGLTFGWLSDSELTWNAEYIQNERKTISELKKKSLKAYMMAYSLFISFASVTDDNFIHFFSNLHYDFGMQLYTSLHPPLDMEPFISKFSRFYDGPDGLLKNELTNDISYYRIIELAMKCFFFASKNMTGDWRCFYMLGKTLGKLNRDPRQVLDQYVRAIKLVPRKNALAGQVIIIEPDYKLVSSIVKYIRAGLIDLKIAITYLQESAYNDNIFESEKLLTENDVIEICLVILNRIRLADKKHWHHRPVFRCANILEGQLKLQSAKDELETLFSIKSFGKSVINIWRPDFERPGRHFYYAEKYTLYFIKLLDQTNDRDGLKHLLKRLRKASSSIYHHRQLLRRNSSILTCPPMFWNITLLNFNFIASKLEEQLLNSTYLNEHGIDNIRDVMELKKINGGLYNVEIVDQFLVDSYFKLYISFSEKIIHDHFLADNKGCKLRKDNLISNDSDVDNGYENINEIISVIFGEIFVNLDRSNMADNILISQKDVLSRLPFFCKHNFNEILKENSLKLNNSNIHV</sequence>
<dbReference type="PANTHER" id="PTHR15502:SF7">
    <property type="entry name" value="CALCINEURIN-BINDING PROTEIN CABIN-1"/>
    <property type="match status" value="1"/>
</dbReference>
<keyword evidence="3" id="KW-0539">Nucleus</keyword>
<dbReference type="GO" id="GO:0000417">
    <property type="term" value="C:HIR complex"/>
    <property type="evidence" value="ECO:0007669"/>
    <property type="project" value="TreeGrafter"/>
</dbReference>
<comment type="subcellular location">
    <subcellularLocation>
        <location evidence="1">Nucleus</location>
    </subcellularLocation>
</comment>
<dbReference type="EMBL" id="CP054548">
    <property type="protein sequence ID" value="QSL67175.1"/>
    <property type="molecule type" value="Genomic_DNA"/>
</dbReference>
<evidence type="ECO:0000313" key="5">
    <source>
        <dbReference type="Proteomes" id="UP000663699"/>
    </source>
</evidence>
<protein>
    <recommendedName>
        <fullName evidence="6">Histone transcription regulator 3 homolog</fullName>
    </recommendedName>
</protein>
<evidence type="ECO:0000256" key="2">
    <source>
        <dbReference type="ARBA" id="ARBA00007335"/>
    </source>
</evidence>
<dbReference type="OrthoDB" id="77564at2759"/>
<evidence type="ECO:0000256" key="1">
    <source>
        <dbReference type="ARBA" id="ARBA00004123"/>
    </source>
</evidence>
<dbReference type="GO" id="GO:0031491">
    <property type="term" value="F:nucleosome binding"/>
    <property type="evidence" value="ECO:0007669"/>
    <property type="project" value="TreeGrafter"/>
</dbReference>
<dbReference type="GO" id="GO:0005634">
    <property type="term" value="C:nucleus"/>
    <property type="evidence" value="ECO:0007669"/>
    <property type="project" value="UniProtKB-SubCell"/>
</dbReference>
<dbReference type="GO" id="GO:0006325">
    <property type="term" value="P:chromatin organization"/>
    <property type="evidence" value="ECO:0007669"/>
    <property type="project" value="InterPro"/>
</dbReference>
<evidence type="ECO:0008006" key="6">
    <source>
        <dbReference type="Google" id="ProtNLM"/>
    </source>
</evidence>
<dbReference type="InterPro" id="IPR033053">
    <property type="entry name" value="Hir3/CABIN1"/>
</dbReference>
<comment type="similarity">
    <text evidence="2">Belongs to the HIR3 family.</text>
</comment>
<dbReference type="Proteomes" id="UP000663699">
    <property type="component" value="Chromosome 17"/>
</dbReference>
<evidence type="ECO:0000313" key="4">
    <source>
        <dbReference type="EMBL" id="QSL67175.1"/>
    </source>
</evidence>
<dbReference type="PANTHER" id="PTHR15502">
    <property type="entry name" value="CALCINEURIN-BINDING PROTEIN CABIN 1-RELATED"/>
    <property type="match status" value="1"/>
</dbReference>
<organism evidence="4 5">
    <name type="scientific">Pneumocystis wakefieldiae</name>
    <dbReference type="NCBI Taxonomy" id="38082"/>
    <lineage>
        <taxon>Eukaryota</taxon>
        <taxon>Fungi</taxon>
        <taxon>Dikarya</taxon>
        <taxon>Ascomycota</taxon>
        <taxon>Taphrinomycotina</taxon>
        <taxon>Pneumocystomycetes</taxon>
        <taxon>Pneumocystaceae</taxon>
        <taxon>Pneumocystis</taxon>
    </lineage>
</organism>
<name>A0A899G3D5_9ASCO</name>
<proteinExistence type="inferred from homology"/>
<keyword evidence="5" id="KW-1185">Reference proteome</keyword>
<evidence type="ECO:0000256" key="3">
    <source>
        <dbReference type="ARBA" id="ARBA00023242"/>
    </source>
</evidence>